<evidence type="ECO:0000313" key="8">
    <source>
        <dbReference type="EMBL" id="MCC2614729.1"/>
    </source>
</evidence>
<evidence type="ECO:0000256" key="5">
    <source>
        <dbReference type="ARBA" id="ARBA00022842"/>
    </source>
</evidence>
<evidence type="ECO:0000256" key="6">
    <source>
        <dbReference type="ARBA" id="ARBA00023229"/>
    </source>
</evidence>
<sequence length="297" mass="32452">MNTALAQQQQAVQQRIEHAIKDHFRQLDDHAPRLKAAMEYALLNGGKRMRPLLVYSVGNMLGLALSDLDPIALAIECIHGYSLIHDDLPAMDDDDLRRGKPTCHIQFDEATAILAGDALQTMAFDVLANAPLSASASQRRITLLQSLVQASGYAGMCGGQAMDLAATDNAIEQHQLELLHQKKTGALLRAAILMPSQLLDIPTEHSLALENFARHVGLAFQVQDDILDIISDSQTLGKPQGSDQAHNKSTYPALMGLDGATAYLHELHQQALHALASLPYNTEILRGIADYLIHRKH</sequence>
<keyword evidence="6" id="KW-0414">Isoprene biosynthesis</keyword>
<keyword evidence="9" id="KW-1185">Reference proteome</keyword>
<evidence type="ECO:0000256" key="4">
    <source>
        <dbReference type="ARBA" id="ARBA00022723"/>
    </source>
</evidence>
<organism evidence="8 9">
    <name type="scientific">Fluctibacter halophilus</name>
    <dbReference type="NCBI Taxonomy" id="226011"/>
    <lineage>
        <taxon>Bacteria</taxon>
        <taxon>Pseudomonadati</taxon>
        <taxon>Pseudomonadota</taxon>
        <taxon>Gammaproteobacteria</taxon>
        <taxon>Alteromonadales</taxon>
        <taxon>Alteromonadaceae</taxon>
        <taxon>Fluctibacter</taxon>
    </lineage>
</organism>
<keyword evidence="3 7" id="KW-0808">Transferase</keyword>
<evidence type="ECO:0000313" key="9">
    <source>
        <dbReference type="Proteomes" id="UP001520878"/>
    </source>
</evidence>
<dbReference type="CDD" id="cd00685">
    <property type="entry name" value="Trans_IPPS_HT"/>
    <property type="match status" value="1"/>
</dbReference>
<protein>
    <submittedName>
        <fullName evidence="8">(2E,6E)-farnesyl diphosphate synthase</fullName>
        <ecNumber evidence="8">2.5.1.10</ecNumber>
    </submittedName>
</protein>
<name>A0ABS8G2B7_9ALTE</name>
<keyword evidence="4" id="KW-0479">Metal-binding</keyword>
<dbReference type="PANTHER" id="PTHR43281:SF1">
    <property type="entry name" value="FARNESYL DIPHOSPHATE SYNTHASE"/>
    <property type="match status" value="1"/>
</dbReference>
<keyword evidence="5" id="KW-0460">Magnesium</keyword>
<evidence type="ECO:0000256" key="2">
    <source>
        <dbReference type="ARBA" id="ARBA00006706"/>
    </source>
</evidence>
<dbReference type="RefSeq" id="WP_229156650.1">
    <property type="nucleotide sequence ID" value="NZ_JAJEWP010000001.1"/>
</dbReference>
<dbReference type="SUPFAM" id="SSF48576">
    <property type="entry name" value="Terpenoid synthases"/>
    <property type="match status" value="1"/>
</dbReference>
<evidence type="ECO:0000256" key="1">
    <source>
        <dbReference type="ARBA" id="ARBA00001946"/>
    </source>
</evidence>
<gene>
    <name evidence="8" type="primary">ispA</name>
    <name evidence="8" type="ORF">LJ739_00555</name>
</gene>
<dbReference type="Gene3D" id="1.10.600.10">
    <property type="entry name" value="Farnesyl Diphosphate Synthase"/>
    <property type="match status" value="1"/>
</dbReference>
<dbReference type="PROSITE" id="PS00444">
    <property type="entry name" value="POLYPRENYL_SYNTHASE_2"/>
    <property type="match status" value="1"/>
</dbReference>
<comment type="caution">
    <text evidence="8">The sequence shown here is derived from an EMBL/GenBank/DDBJ whole genome shotgun (WGS) entry which is preliminary data.</text>
</comment>
<dbReference type="NCBIfam" id="NF007877">
    <property type="entry name" value="PRK10581.1"/>
    <property type="match status" value="1"/>
</dbReference>
<dbReference type="Pfam" id="PF00348">
    <property type="entry name" value="polyprenyl_synt"/>
    <property type="match status" value="1"/>
</dbReference>
<dbReference type="InterPro" id="IPR008949">
    <property type="entry name" value="Isoprenoid_synthase_dom_sf"/>
</dbReference>
<dbReference type="InterPro" id="IPR053378">
    <property type="entry name" value="Prenyl_diphosphate_synthase"/>
</dbReference>
<reference evidence="8 9" key="1">
    <citation type="submission" date="2021-10" db="EMBL/GenBank/DDBJ databases">
        <title>Draft genome of Aestuariibacter halophilus JC2043.</title>
        <authorList>
            <person name="Emsley S.A."/>
            <person name="Pfannmuller K.M."/>
            <person name="Ushijima B."/>
            <person name="Saw J.H."/>
            <person name="Videau P."/>
        </authorList>
    </citation>
    <scope>NUCLEOTIDE SEQUENCE [LARGE SCALE GENOMIC DNA]</scope>
    <source>
        <strain evidence="8 9">JC2043</strain>
    </source>
</reference>
<dbReference type="PROSITE" id="PS00723">
    <property type="entry name" value="POLYPRENYL_SYNTHASE_1"/>
    <property type="match status" value="1"/>
</dbReference>
<dbReference type="SFLD" id="SFLDS00005">
    <property type="entry name" value="Isoprenoid_Synthase_Type_I"/>
    <property type="match status" value="1"/>
</dbReference>
<dbReference type="EC" id="2.5.1.10" evidence="8"/>
<dbReference type="EMBL" id="JAJEWP010000001">
    <property type="protein sequence ID" value="MCC2614729.1"/>
    <property type="molecule type" value="Genomic_DNA"/>
</dbReference>
<dbReference type="NCBIfam" id="NF045485">
    <property type="entry name" value="FPPsyn"/>
    <property type="match status" value="1"/>
</dbReference>
<dbReference type="InterPro" id="IPR033749">
    <property type="entry name" value="Polyprenyl_synt_CS"/>
</dbReference>
<evidence type="ECO:0000256" key="3">
    <source>
        <dbReference type="ARBA" id="ARBA00022679"/>
    </source>
</evidence>
<proteinExistence type="inferred from homology"/>
<dbReference type="Proteomes" id="UP001520878">
    <property type="component" value="Unassembled WGS sequence"/>
</dbReference>
<dbReference type="InterPro" id="IPR000092">
    <property type="entry name" value="Polyprenyl_synt"/>
</dbReference>
<dbReference type="GO" id="GO:0004337">
    <property type="term" value="F:(2E,6E)-farnesyl diphosphate synthase activity"/>
    <property type="evidence" value="ECO:0007669"/>
    <property type="project" value="UniProtKB-EC"/>
</dbReference>
<accession>A0ABS8G2B7</accession>
<dbReference type="SFLD" id="SFLDG01017">
    <property type="entry name" value="Polyprenyl_Transferase_Like"/>
    <property type="match status" value="1"/>
</dbReference>
<evidence type="ECO:0000256" key="7">
    <source>
        <dbReference type="RuleBase" id="RU004466"/>
    </source>
</evidence>
<dbReference type="PANTHER" id="PTHR43281">
    <property type="entry name" value="FARNESYL DIPHOSPHATE SYNTHASE"/>
    <property type="match status" value="1"/>
</dbReference>
<comment type="cofactor">
    <cofactor evidence="1">
        <name>Mg(2+)</name>
        <dbReference type="ChEBI" id="CHEBI:18420"/>
    </cofactor>
</comment>
<comment type="similarity">
    <text evidence="2 7">Belongs to the FPP/GGPP synthase family.</text>
</comment>